<dbReference type="InterPro" id="IPR002509">
    <property type="entry name" value="NODB_dom"/>
</dbReference>
<dbReference type="InterPro" id="IPR008979">
    <property type="entry name" value="Galactose-bd-like_sf"/>
</dbReference>
<reference evidence="6 7" key="1">
    <citation type="journal article" date="2016" name="Nat. Commun.">
        <title>Thousands of microbial genomes shed light on interconnected biogeochemical processes in an aquifer system.</title>
        <authorList>
            <person name="Anantharaman K."/>
            <person name="Brown C.T."/>
            <person name="Hug L.A."/>
            <person name="Sharon I."/>
            <person name="Castelle C.J."/>
            <person name="Probst A.J."/>
            <person name="Thomas B.C."/>
            <person name="Singh A."/>
            <person name="Wilkins M.J."/>
            <person name="Karaoz U."/>
            <person name="Brodie E.L."/>
            <person name="Williams K.H."/>
            <person name="Hubbard S.S."/>
            <person name="Banfield J.F."/>
        </authorList>
    </citation>
    <scope>NUCLEOTIDE SEQUENCE [LARGE SCALE GENOMIC DNA]</scope>
</reference>
<dbReference type="GO" id="GO:0005576">
    <property type="term" value="C:extracellular region"/>
    <property type="evidence" value="ECO:0007669"/>
    <property type="project" value="UniProtKB-SubCell"/>
</dbReference>
<evidence type="ECO:0000256" key="1">
    <source>
        <dbReference type="ARBA" id="ARBA00004613"/>
    </source>
</evidence>
<dbReference type="GO" id="GO:0016810">
    <property type="term" value="F:hydrolase activity, acting on carbon-nitrogen (but not peptide) bonds"/>
    <property type="evidence" value="ECO:0007669"/>
    <property type="project" value="InterPro"/>
</dbReference>
<accession>A0A1F5YR90</accession>
<sequence length="458" mass="49294">MFRKIISTLITTLAILFIGSSVYAQTATHVLYDDALRNSWVSWSWGSTVNFNDTSKPLAGTNNIRWTVNSGYAGLYLHKDGGVNTSGFSSVRFAVQSGQSGDELSVLAYGANDREIGPQLFLTNYGGNPVTGSYKQYAIPLADLGAANTQLYGFQIEDETGSSRPAIFVDSVELAGTGGIAPTPTPTPASGPTPTPTRTPTPARTPTPTRTPTPGITNTPVPTPVVSATPSPTPQPGNGFNRAVVSLTFDDASKTQYTNGWPVLSKYGFRATFYLTTGSLDGYWYMTPAMVVALANSGNHMGSHTINHPDLTTLTYNQVENQLSQPKNYLENLLGVAVNDFATPYGSYNAIVLSQIMRYNRSHRTVTSGYNTKNGMNFSLLKVQNVLRSTSATQITNWVNQAKSDRSWLILVYHEVKPSPSQWDVTSATLDSHLNALKNSGAAVVTVGQAIAEISPQL</sequence>
<protein>
    <recommendedName>
        <fullName evidence="5">NodB homology domain-containing protein</fullName>
    </recommendedName>
</protein>
<feature type="chain" id="PRO_5009522615" description="NodB homology domain-containing protein" evidence="4">
    <location>
        <begin position="25"/>
        <end position="458"/>
    </location>
</feature>
<comment type="caution">
    <text evidence="6">The sequence shown here is derived from an EMBL/GenBank/DDBJ whole genome shotgun (WGS) entry which is preliminary data.</text>
</comment>
<feature type="compositionally biased region" description="Low complexity" evidence="3">
    <location>
        <begin position="212"/>
        <end position="230"/>
    </location>
</feature>
<dbReference type="SUPFAM" id="SSF88713">
    <property type="entry name" value="Glycoside hydrolase/deacetylase"/>
    <property type="match status" value="1"/>
</dbReference>
<dbReference type="Pfam" id="PF01522">
    <property type="entry name" value="Polysacc_deac_1"/>
    <property type="match status" value="1"/>
</dbReference>
<evidence type="ECO:0000313" key="6">
    <source>
        <dbReference type="EMBL" id="OGG02412.1"/>
    </source>
</evidence>
<evidence type="ECO:0000256" key="2">
    <source>
        <dbReference type="ARBA" id="ARBA00022729"/>
    </source>
</evidence>
<feature type="signal peptide" evidence="4">
    <location>
        <begin position="1"/>
        <end position="24"/>
    </location>
</feature>
<comment type="subcellular location">
    <subcellularLocation>
        <location evidence="1">Secreted</location>
    </subcellularLocation>
</comment>
<dbReference type="SUPFAM" id="SSF49785">
    <property type="entry name" value="Galactose-binding domain-like"/>
    <property type="match status" value="1"/>
</dbReference>
<dbReference type="CDD" id="cd10967">
    <property type="entry name" value="CE4_GLA_like_6s"/>
    <property type="match status" value="1"/>
</dbReference>
<dbReference type="AlphaFoldDB" id="A0A1F5YR90"/>
<keyword evidence="2 4" id="KW-0732">Signal</keyword>
<evidence type="ECO:0000259" key="5">
    <source>
        <dbReference type="PROSITE" id="PS51677"/>
    </source>
</evidence>
<evidence type="ECO:0000313" key="7">
    <source>
        <dbReference type="Proteomes" id="UP000178448"/>
    </source>
</evidence>
<gene>
    <name evidence="6" type="ORF">A2Z33_05115</name>
</gene>
<organism evidence="6 7">
    <name type="scientific">Candidatus Gottesmanbacteria bacterium RBG_16_52_11</name>
    <dbReference type="NCBI Taxonomy" id="1798374"/>
    <lineage>
        <taxon>Bacteria</taxon>
        <taxon>Candidatus Gottesmaniibacteriota</taxon>
    </lineage>
</organism>
<dbReference type="EMBL" id="MFJD01000008">
    <property type="protein sequence ID" value="OGG02412.1"/>
    <property type="molecule type" value="Genomic_DNA"/>
</dbReference>
<dbReference type="InterPro" id="IPR011330">
    <property type="entry name" value="Glyco_hydro/deAcase_b/a-brl"/>
</dbReference>
<dbReference type="PANTHER" id="PTHR34216:SF3">
    <property type="entry name" value="POLY-BETA-1,6-N-ACETYL-D-GLUCOSAMINE N-DEACETYLASE"/>
    <property type="match status" value="1"/>
</dbReference>
<dbReference type="PANTHER" id="PTHR34216">
    <property type="match status" value="1"/>
</dbReference>
<name>A0A1F5YR90_9BACT</name>
<dbReference type="Gene3D" id="3.20.20.370">
    <property type="entry name" value="Glycoside hydrolase/deacetylase"/>
    <property type="match status" value="1"/>
</dbReference>
<feature type="region of interest" description="Disordered" evidence="3">
    <location>
        <begin position="179"/>
        <end position="238"/>
    </location>
</feature>
<dbReference type="GO" id="GO:0005975">
    <property type="term" value="P:carbohydrate metabolic process"/>
    <property type="evidence" value="ECO:0007669"/>
    <property type="project" value="InterPro"/>
</dbReference>
<proteinExistence type="predicted"/>
<dbReference type="PROSITE" id="PS51677">
    <property type="entry name" value="NODB"/>
    <property type="match status" value="1"/>
</dbReference>
<feature type="compositionally biased region" description="Pro residues" evidence="3">
    <location>
        <begin position="183"/>
        <end position="211"/>
    </location>
</feature>
<feature type="domain" description="NodB homology" evidence="5">
    <location>
        <begin position="243"/>
        <end position="458"/>
    </location>
</feature>
<evidence type="ECO:0000256" key="4">
    <source>
        <dbReference type="SAM" id="SignalP"/>
    </source>
</evidence>
<dbReference type="Proteomes" id="UP000178448">
    <property type="component" value="Unassembled WGS sequence"/>
</dbReference>
<dbReference type="STRING" id="1798374.A2Z33_05115"/>
<evidence type="ECO:0000256" key="3">
    <source>
        <dbReference type="SAM" id="MobiDB-lite"/>
    </source>
</evidence>
<dbReference type="Gene3D" id="2.60.120.430">
    <property type="entry name" value="Galactose-binding lectin"/>
    <property type="match status" value="1"/>
</dbReference>
<dbReference type="InterPro" id="IPR051398">
    <property type="entry name" value="Polysacch_Deacetylase"/>
</dbReference>